<evidence type="ECO:0000313" key="3">
    <source>
        <dbReference type="Proteomes" id="UP001204439"/>
    </source>
</evidence>
<gene>
    <name evidence="2" type="ORF">NG800_008020</name>
</gene>
<dbReference type="RefSeq" id="WP_086048033.1">
    <property type="nucleotide sequence ID" value="NZ_JAMXLT020000011.1"/>
</dbReference>
<reference evidence="2 3" key="1">
    <citation type="submission" date="2023-11" db="EMBL/GenBank/DDBJ databases">
        <title>First isolation, identification, and characterization of non-pathogenic Epilithonimonas ginsengisoli isolated from diseased farmed rainbow trout (Oncorhynchus mykiss) in Chile.</title>
        <authorList>
            <person name="Miranda C.D."/>
            <person name="Irgang R."/>
            <person name="Concha C."/>
            <person name="Rojas R."/>
            <person name="Avendano R."/>
        </authorList>
    </citation>
    <scope>NUCLEOTIDE SEQUENCE [LARGE SCALE GENOMIC DNA]</scope>
    <source>
        <strain evidence="2 3">FP99</strain>
    </source>
</reference>
<sequence>MSINQSEFWDHNSYNHPPLTDEMLASAEKGLDVKLPALFVELLRLQNGGYTKGFAFPMIEKTSWAEDHIPLSDMFGIVTDHSVDTALNILQTPYLTNEWGLPERQVLLTGEGHWWITLDYRGSTEPTVKWIDVERGDEVHIADSFQDFFNGLVPEDRFVV</sequence>
<dbReference type="Proteomes" id="UP001204439">
    <property type="component" value="Unassembled WGS sequence"/>
</dbReference>
<protein>
    <submittedName>
        <fullName evidence="2">SMI1/KNR4 family protein</fullName>
    </submittedName>
</protein>
<dbReference type="Pfam" id="PF09346">
    <property type="entry name" value="SMI1_KNR4"/>
    <property type="match status" value="1"/>
</dbReference>
<evidence type="ECO:0000259" key="1">
    <source>
        <dbReference type="SMART" id="SM00860"/>
    </source>
</evidence>
<dbReference type="EMBL" id="JAMXLT020000011">
    <property type="protein sequence ID" value="MDW8548853.1"/>
    <property type="molecule type" value="Genomic_DNA"/>
</dbReference>
<name>A0ABU4JH11_9FLAO</name>
<dbReference type="SMART" id="SM00860">
    <property type="entry name" value="SMI1_KNR4"/>
    <property type="match status" value="1"/>
</dbReference>
<dbReference type="Gene3D" id="3.40.1580.10">
    <property type="entry name" value="SMI1/KNR4-like"/>
    <property type="match status" value="1"/>
</dbReference>
<dbReference type="SUPFAM" id="SSF160631">
    <property type="entry name" value="SMI1/KNR4-like"/>
    <property type="match status" value="1"/>
</dbReference>
<evidence type="ECO:0000313" key="2">
    <source>
        <dbReference type="EMBL" id="MDW8548853.1"/>
    </source>
</evidence>
<dbReference type="InterPro" id="IPR037883">
    <property type="entry name" value="Knr4/Smi1-like_sf"/>
</dbReference>
<accession>A0ABU4JH11</accession>
<dbReference type="InterPro" id="IPR018958">
    <property type="entry name" value="Knr4/Smi1-like_dom"/>
</dbReference>
<feature type="domain" description="Knr4/Smi1-like" evidence="1">
    <location>
        <begin position="18"/>
        <end position="151"/>
    </location>
</feature>
<comment type="caution">
    <text evidence="2">The sequence shown here is derived from an EMBL/GenBank/DDBJ whole genome shotgun (WGS) entry which is preliminary data.</text>
</comment>
<keyword evidence="3" id="KW-1185">Reference proteome</keyword>
<proteinExistence type="predicted"/>
<organism evidence="2 3">
    <name type="scientific">Epilithonimonas ginsengisoli</name>
    <dbReference type="NCBI Taxonomy" id="1245592"/>
    <lineage>
        <taxon>Bacteria</taxon>
        <taxon>Pseudomonadati</taxon>
        <taxon>Bacteroidota</taxon>
        <taxon>Flavobacteriia</taxon>
        <taxon>Flavobacteriales</taxon>
        <taxon>Weeksellaceae</taxon>
        <taxon>Chryseobacterium group</taxon>
        <taxon>Epilithonimonas</taxon>
    </lineage>
</organism>